<name>A0A4V3CG81_9GAMM</name>
<feature type="domain" description="CBS" evidence="2">
    <location>
        <begin position="38"/>
        <end position="95"/>
    </location>
</feature>
<sequence length="197" mass="22338">MKTLTYVSTKEINDLVWPDVAESTGLYSPATSVLTDFHTRIPRIIEPTVRADILVDVMKKEHVRMKLVVDANNKFLGVVSLEDLSDEIFVKQAAQGYSRDELLAIDVIRAKEDLFAVSYASLKGADVESLLFSQRENQYQHLLVVDEESQAIRGLVSAHDIIRQLKINIDLSRPTSFARLYEVITKDYANSRRLRVA</sequence>
<dbReference type="InterPro" id="IPR000644">
    <property type="entry name" value="CBS_dom"/>
</dbReference>
<dbReference type="Pfam" id="PF00571">
    <property type="entry name" value="CBS"/>
    <property type="match status" value="2"/>
</dbReference>
<evidence type="ECO:0000256" key="1">
    <source>
        <dbReference type="PROSITE-ProRule" id="PRU00703"/>
    </source>
</evidence>
<keyword evidence="1" id="KW-0129">CBS domain</keyword>
<organism evidence="3 4">
    <name type="scientific">Marinomonas balearica</name>
    <dbReference type="NCBI Taxonomy" id="491947"/>
    <lineage>
        <taxon>Bacteria</taxon>
        <taxon>Pseudomonadati</taxon>
        <taxon>Pseudomonadota</taxon>
        <taxon>Gammaproteobacteria</taxon>
        <taxon>Oceanospirillales</taxon>
        <taxon>Oceanospirillaceae</taxon>
        <taxon>Marinomonas</taxon>
    </lineage>
</organism>
<dbReference type="Proteomes" id="UP000294656">
    <property type="component" value="Unassembled WGS sequence"/>
</dbReference>
<dbReference type="InterPro" id="IPR046342">
    <property type="entry name" value="CBS_dom_sf"/>
</dbReference>
<dbReference type="PROSITE" id="PS51371">
    <property type="entry name" value="CBS"/>
    <property type="match status" value="1"/>
</dbReference>
<evidence type="ECO:0000313" key="4">
    <source>
        <dbReference type="Proteomes" id="UP000294656"/>
    </source>
</evidence>
<comment type="caution">
    <text evidence="3">The sequence shown here is derived from an EMBL/GenBank/DDBJ whole genome shotgun (WGS) entry which is preliminary data.</text>
</comment>
<dbReference type="Gene3D" id="3.10.580.10">
    <property type="entry name" value="CBS-domain"/>
    <property type="match status" value="1"/>
</dbReference>
<reference evidence="3 4" key="1">
    <citation type="submission" date="2019-03" db="EMBL/GenBank/DDBJ databases">
        <title>Genomic Encyclopedia of Type Strains, Phase III (KMG-III): the genomes of soil and plant-associated and newly described type strains.</title>
        <authorList>
            <person name="Whitman W."/>
        </authorList>
    </citation>
    <scope>NUCLEOTIDE SEQUENCE [LARGE SCALE GENOMIC DNA]</scope>
    <source>
        <strain evidence="3 4">CECT 7378</strain>
    </source>
</reference>
<proteinExistence type="predicted"/>
<accession>A0A4V3CG81</accession>
<dbReference type="OrthoDB" id="5295117at2"/>
<dbReference type="SUPFAM" id="SSF54631">
    <property type="entry name" value="CBS-domain pair"/>
    <property type="match status" value="1"/>
</dbReference>
<protein>
    <submittedName>
        <fullName evidence="3">CBS domain protein</fullName>
    </submittedName>
</protein>
<keyword evidence="4" id="KW-1185">Reference proteome</keyword>
<evidence type="ECO:0000313" key="3">
    <source>
        <dbReference type="EMBL" id="TDO96752.1"/>
    </source>
</evidence>
<dbReference type="AlphaFoldDB" id="A0A4V3CG81"/>
<gene>
    <name evidence="3" type="ORF">DFP79_2520</name>
</gene>
<dbReference type="EMBL" id="SNXC01000013">
    <property type="protein sequence ID" value="TDO96752.1"/>
    <property type="molecule type" value="Genomic_DNA"/>
</dbReference>
<dbReference type="RefSeq" id="WP_133504258.1">
    <property type="nucleotide sequence ID" value="NZ_SNXC01000013.1"/>
</dbReference>
<evidence type="ECO:0000259" key="2">
    <source>
        <dbReference type="PROSITE" id="PS51371"/>
    </source>
</evidence>